<comment type="subcellular location">
    <subcellularLocation>
        <location evidence="2">Cytoplasm</location>
    </subcellularLocation>
    <subcellularLocation>
        <location evidence="1">Nucleus</location>
    </subcellularLocation>
</comment>
<dbReference type="PANTHER" id="PTHR28081:SF1">
    <property type="entry name" value="DAMAGE-REGULATED IMPORT FACILITATOR 1"/>
    <property type="match status" value="1"/>
</dbReference>
<dbReference type="KEGG" id="ptkz:JDV02_000384"/>
<protein>
    <submittedName>
        <fullName evidence="7">Uncharacterized protein</fullName>
    </submittedName>
</protein>
<dbReference type="GO" id="GO:1990846">
    <property type="term" value="F:ribonucleoside-diphosphate reductase inhibitor activity"/>
    <property type="evidence" value="ECO:0007669"/>
    <property type="project" value="TreeGrafter"/>
</dbReference>
<accession>A0A9Q8Q6H9</accession>
<dbReference type="Proteomes" id="UP000829364">
    <property type="component" value="Chromosome 1"/>
</dbReference>
<dbReference type="PANTHER" id="PTHR28081">
    <property type="entry name" value="DAMAGE-REGULATED IMPORT FACILITATOR 1-RELATED"/>
    <property type="match status" value="1"/>
</dbReference>
<dbReference type="RefSeq" id="XP_047837143.1">
    <property type="nucleotide sequence ID" value="XM_047981185.1"/>
</dbReference>
<reference evidence="7" key="1">
    <citation type="submission" date="2021-11" db="EMBL/GenBank/DDBJ databases">
        <title>Purpureocillium_takamizusanense_genome.</title>
        <authorList>
            <person name="Nguyen N.-H."/>
        </authorList>
    </citation>
    <scope>NUCLEOTIDE SEQUENCE</scope>
    <source>
        <strain evidence="7">PT3</strain>
    </source>
</reference>
<evidence type="ECO:0000256" key="4">
    <source>
        <dbReference type="ARBA" id="ARBA00022490"/>
    </source>
</evidence>
<proteinExistence type="inferred from homology"/>
<dbReference type="GO" id="GO:0005737">
    <property type="term" value="C:cytoplasm"/>
    <property type="evidence" value="ECO:0007669"/>
    <property type="project" value="UniProtKB-SubCell"/>
</dbReference>
<feature type="compositionally biased region" description="Polar residues" evidence="6">
    <location>
        <begin position="149"/>
        <end position="161"/>
    </location>
</feature>
<dbReference type="GO" id="GO:0008104">
    <property type="term" value="P:intracellular protein localization"/>
    <property type="evidence" value="ECO:0007669"/>
    <property type="project" value="TreeGrafter"/>
</dbReference>
<feature type="region of interest" description="Disordered" evidence="6">
    <location>
        <begin position="120"/>
        <end position="181"/>
    </location>
</feature>
<gene>
    <name evidence="7" type="ORF">JDV02_000384</name>
</gene>
<evidence type="ECO:0000256" key="1">
    <source>
        <dbReference type="ARBA" id="ARBA00004123"/>
    </source>
</evidence>
<evidence type="ECO:0000256" key="2">
    <source>
        <dbReference type="ARBA" id="ARBA00004496"/>
    </source>
</evidence>
<sequence>MSAPRIKRPFAGASADPSQRQITSFFSPGALPAHVDDADVRPLRQPLIPSSVQADLLNVGMRVRKSVPEGYKTVGPSGFKLWTDNTRAGAVRNPNSATRGARSMSRELLPFCGINKIGGLDAQPSFREDDTEEDGDKEVPDLDAVPELTMSQESVESNASEPSRKRFFHEDEEDSSASVPSTWAAREAAKAWDCEVSPRTLYAPMGWGNARPLATPRTRVRKSIPAAAAADVSLKDVDQENMALDGGDFQEAEFLVFGQGREMDMS</sequence>
<keyword evidence="8" id="KW-1185">Reference proteome</keyword>
<evidence type="ECO:0000313" key="8">
    <source>
        <dbReference type="Proteomes" id="UP000829364"/>
    </source>
</evidence>
<evidence type="ECO:0000256" key="3">
    <source>
        <dbReference type="ARBA" id="ARBA00005459"/>
    </source>
</evidence>
<organism evidence="7 8">
    <name type="scientific">Purpureocillium takamizusanense</name>
    <dbReference type="NCBI Taxonomy" id="2060973"/>
    <lineage>
        <taxon>Eukaryota</taxon>
        <taxon>Fungi</taxon>
        <taxon>Dikarya</taxon>
        <taxon>Ascomycota</taxon>
        <taxon>Pezizomycotina</taxon>
        <taxon>Sordariomycetes</taxon>
        <taxon>Hypocreomycetidae</taxon>
        <taxon>Hypocreales</taxon>
        <taxon>Ophiocordycipitaceae</taxon>
        <taxon>Purpureocillium</taxon>
    </lineage>
</organism>
<dbReference type="GeneID" id="72062349"/>
<name>A0A9Q8Q6H9_9HYPO</name>
<keyword evidence="4" id="KW-0963">Cytoplasm</keyword>
<dbReference type="AlphaFoldDB" id="A0A9Q8Q6H9"/>
<dbReference type="OrthoDB" id="4072855at2759"/>
<dbReference type="GO" id="GO:0005634">
    <property type="term" value="C:nucleus"/>
    <property type="evidence" value="ECO:0007669"/>
    <property type="project" value="UniProtKB-SubCell"/>
</dbReference>
<keyword evidence="5" id="KW-0539">Nucleus</keyword>
<dbReference type="Pfam" id="PF08591">
    <property type="entry name" value="RNR_inhib"/>
    <property type="match status" value="1"/>
</dbReference>
<dbReference type="InterPro" id="IPR013900">
    <property type="entry name" value="RNR_inhibitor"/>
</dbReference>
<evidence type="ECO:0000313" key="7">
    <source>
        <dbReference type="EMBL" id="UNI13662.1"/>
    </source>
</evidence>
<dbReference type="EMBL" id="CP086354">
    <property type="protein sequence ID" value="UNI13662.1"/>
    <property type="molecule type" value="Genomic_DNA"/>
</dbReference>
<comment type="similarity">
    <text evidence="3">Belongs to the DIF1/spd1 family.</text>
</comment>
<evidence type="ECO:0000256" key="5">
    <source>
        <dbReference type="ARBA" id="ARBA00023242"/>
    </source>
</evidence>
<evidence type="ECO:0000256" key="6">
    <source>
        <dbReference type="SAM" id="MobiDB-lite"/>
    </source>
</evidence>